<dbReference type="PRINTS" id="PR00081">
    <property type="entry name" value="GDHRDH"/>
</dbReference>
<dbReference type="PANTHER" id="PTHR43431:SF7">
    <property type="entry name" value="OXIDOREDUCTASE, SHORT CHAIN DEHYDROGENASE_REDUCTASE FAMILY (AFU_ORTHOLOGUE AFUA_5G14000)"/>
    <property type="match status" value="1"/>
</dbReference>
<dbReference type="InterPro" id="IPR002347">
    <property type="entry name" value="SDR_fam"/>
</dbReference>
<dbReference type="Gene3D" id="3.40.50.720">
    <property type="entry name" value="NAD(P)-binding Rossmann-like Domain"/>
    <property type="match status" value="1"/>
</dbReference>
<sequence length="300" mass="32764">MEESVAARRLNRIMRHLHSFPSTSGSSVIEEQSGGCFEVVPTSASDGIEGQNEEASKPGDRERVILVIGAGDATGGAVAKKFASEGYTACLVRRDASKLEQLAQDITQNGGKAHVFGVDARKEEQVVALVEQIEKDIGDIRVLVFNIGANVNFSILETTSRVYRKVWEMACFAGFLCGREVAKRMVVRGNGTVFFTGATASLRGGSGYAAFAGAKFGLRALAQSMARELGPKGIHVAHLIVDGPIDTQWTRGQVKDSASILERQGMVNPQDIAKLYWYTYQQPKTAWTHELDLRPWIETW</sequence>
<dbReference type="EnsemblPlants" id="Pp3c4_31290V3.2">
    <property type="protein sequence ID" value="Pp3c4_31290V3.2"/>
    <property type="gene ID" value="Pp3c4_31290"/>
</dbReference>
<evidence type="ECO:0008006" key="4">
    <source>
        <dbReference type="Google" id="ProtNLM"/>
    </source>
</evidence>
<keyword evidence="3" id="KW-1185">Reference proteome</keyword>
<dbReference type="KEGG" id="ppp:112280959"/>
<dbReference type="OrthoDB" id="5399006at2759"/>
<reference evidence="1 3" key="2">
    <citation type="journal article" date="2018" name="Plant J.">
        <title>The Physcomitrella patens chromosome-scale assembly reveals moss genome structure and evolution.</title>
        <authorList>
            <person name="Lang D."/>
            <person name="Ullrich K.K."/>
            <person name="Murat F."/>
            <person name="Fuchs J."/>
            <person name="Jenkins J."/>
            <person name="Haas F.B."/>
            <person name="Piednoel M."/>
            <person name="Gundlach H."/>
            <person name="Van Bel M."/>
            <person name="Meyberg R."/>
            <person name="Vives C."/>
            <person name="Morata J."/>
            <person name="Symeonidi A."/>
            <person name="Hiss M."/>
            <person name="Muchero W."/>
            <person name="Kamisugi Y."/>
            <person name="Saleh O."/>
            <person name="Blanc G."/>
            <person name="Decker E.L."/>
            <person name="van Gessel N."/>
            <person name="Grimwood J."/>
            <person name="Hayes R.D."/>
            <person name="Graham S.W."/>
            <person name="Gunter L.E."/>
            <person name="McDaniel S.F."/>
            <person name="Hoernstein S.N.W."/>
            <person name="Larsson A."/>
            <person name="Li F.W."/>
            <person name="Perroud P.F."/>
            <person name="Phillips J."/>
            <person name="Ranjan P."/>
            <person name="Rokshar D.S."/>
            <person name="Rothfels C.J."/>
            <person name="Schneider L."/>
            <person name="Shu S."/>
            <person name="Stevenson D.W."/>
            <person name="Thummler F."/>
            <person name="Tillich M."/>
            <person name="Villarreal Aguilar J.C."/>
            <person name="Widiez T."/>
            <person name="Wong G.K."/>
            <person name="Wymore A."/>
            <person name="Zhang Y."/>
            <person name="Zimmer A.D."/>
            <person name="Quatrano R.S."/>
            <person name="Mayer K.F.X."/>
            <person name="Goodstein D."/>
            <person name="Casacuberta J.M."/>
            <person name="Vandepoele K."/>
            <person name="Reski R."/>
            <person name="Cuming A.C."/>
            <person name="Tuskan G.A."/>
            <person name="Maumus F."/>
            <person name="Salse J."/>
            <person name="Schmutz J."/>
            <person name="Rensing S.A."/>
        </authorList>
    </citation>
    <scope>NUCLEOTIDE SEQUENCE [LARGE SCALE GENOMIC DNA]</scope>
    <source>
        <strain evidence="2 3">cv. Gransden 2004</strain>
    </source>
</reference>
<dbReference type="GeneID" id="112280959"/>
<reference evidence="2" key="3">
    <citation type="submission" date="2020-12" db="UniProtKB">
        <authorList>
            <consortium name="EnsemblPlants"/>
        </authorList>
    </citation>
    <scope>IDENTIFICATION</scope>
</reference>
<dbReference type="EnsemblPlants" id="Pp3c4_31290V3.1">
    <property type="protein sequence ID" value="Pp3c4_31290V3.1"/>
    <property type="gene ID" value="Pp3c4_31290"/>
</dbReference>
<dbReference type="STRING" id="3218.A0A2K1KQK7"/>
<proteinExistence type="predicted"/>
<evidence type="ECO:0000313" key="2">
    <source>
        <dbReference type="EnsemblPlants" id="Pp3c4_31290V3.1"/>
    </source>
</evidence>
<dbReference type="Gramene" id="Pp3c4_31290V3.2">
    <property type="protein sequence ID" value="Pp3c4_31290V3.2"/>
    <property type="gene ID" value="Pp3c4_31290"/>
</dbReference>
<dbReference type="InterPro" id="IPR036291">
    <property type="entry name" value="NAD(P)-bd_dom_sf"/>
</dbReference>
<dbReference type="EMBL" id="ABEU02000004">
    <property type="protein sequence ID" value="PNR56083.1"/>
    <property type="molecule type" value="Genomic_DNA"/>
</dbReference>
<protein>
    <recommendedName>
        <fullName evidence="4">Short-chain dehydrogenase/reductase SDR</fullName>
    </recommendedName>
</protein>
<dbReference type="Pfam" id="PF00106">
    <property type="entry name" value="adh_short"/>
    <property type="match status" value="1"/>
</dbReference>
<evidence type="ECO:0000313" key="3">
    <source>
        <dbReference type="Proteomes" id="UP000006727"/>
    </source>
</evidence>
<accession>A0A2K1KQK7</accession>
<evidence type="ECO:0000313" key="1">
    <source>
        <dbReference type="EMBL" id="PNR56083.1"/>
    </source>
</evidence>
<dbReference type="PANTHER" id="PTHR43431">
    <property type="entry name" value="OXIDOREDUCTASE, SHORT CHAIN DEHYDROGENASE/REDUCTASE FAMILY (AFU_ORTHOLOGUE AFUA_5G14000)"/>
    <property type="match status" value="1"/>
</dbReference>
<dbReference type="AlphaFoldDB" id="A0A2K1KQK7"/>
<gene>
    <name evidence="2" type="primary">LOC112280959</name>
    <name evidence="1" type="ORF">PHYPA_006980</name>
</gene>
<dbReference type="OMA" id="MILTERW"/>
<dbReference type="Proteomes" id="UP000006727">
    <property type="component" value="Chromosome 4"/>
</dbReference>
<dbReference type="RefSeq" id="XP_024372720.1">
    <property type="nucleotide sequence ID" value="XM_024516952.2"/>
</dbReference>
<dbReference type="SUPFAM" id="SSF51735">
    <property type="entry name" value="NAD(P)-binding Rossmann-fold domains"/>
    <property type="match status" value="1"/>
</dbReference>
<dbReference type="Gramene" id="Pp3c4_31290V3.1">
    <property type="protein sequence ID" value="Pp3c4_31290V3.1"/>
    <property type="gene ID" value="Pp3c4_31290"/>
</dbReference>
<organism evidence="1">
    <name type="scientific">Physcomitrium patens</name>
    <name type="common">Spreading-leaved earth moss</name>
    <name type="synonym">Physcomitrella patens</name>
    <dbReference type="NCBI Taxonomy" id="3218"/>
    <lineage>
        <taxon>Eukaryota</taxon>
        <taxon>Viridiplantae</taxon>
        <taxon>Streptophyta</taxon>
        <taxon>Embryophyta</taxon>
        <taxon>Bryophyta</taxon>
        <taxon>Bryophytina</taxon>
        <taxon>Bryopsida</taxon>
        <taxon>Funariidae</taxon>
        <taxon>Funariales</taxon>
        <taxon>Funariaceae</taxon>
        <taxon>Physcomitrium</taxon>
    </lineage>
</organism>
<name>A0A2K1KQK7_PHYPA</name>
<dbReference type="CDD" id="cd05373">
    <property type="entry name" value="SDR_c10"/>
    <property type="match status" value="1"/>
</dbReference>
<reference evidence="1 3" key="1">
    <citation type="journal article" date="2008" name="Science">
        <title>The Physcomitrella genome reveals evolutionary insights into the conquest of land by plants.</title>
        <authorList>
            <person name="Rensing S."/>
            <person name="Lang D."/>
            <person name="Zimmer A."/>
            <person name="Terry A."/>
            <person name="Salamov A."/>
            <person name="Shapiro H."/>
            <person name="Nishiyama T."/>
            <person name="Perroud P.-F."/>
            <person name="Lindquist E."/>
            <person name="Kamisugi Y."/>
            <person name="Tanahashi T."/>
            <person name="Sakakibara K."/>
            <person name="Fujita T."/>
            <person name="Oishi K."/>
            <person name="Shin-I T."/>
            <person name="Kuroki Y."/>
            <person name="Toyoda A."/>
            <person name="Suzuki Y."/>
            <person name="Hashimoto A."/>
            <person name="Yamaguchi K."/>
            <person name="Sugano A."/>
            <person name="Kohara Y."/>
            <person name="Fujiyama A."/>
            <person name="Anterola A."/>
            <person name="Aoki S."/>
            <person name="Ashton N."/>
            <person name="Barbazuk W.B."/>
            <person name="Barker E."/>
            <person name="Bennetzen J."/>
            <person name="Bezanilla M."/>
            <person name="Blankenship R."/>
            <person name="Cho S.H."/>
            <person name="Dutcher S."/>
            <person name="Estelle M."/>
            <person name="Fawcett J.A."/>
            <person name="Gundlach H."/>
            <person name="Hanada K."/>
            <person name="Heyl A."/>
            <person name="Hicks K.A."/>
            <person name="Hugh J."/>
            <person name="Lohr M."/>
            <person name="Mayer K."/>
            <person name="Melkozernov A."/>
            <person name="Murata T."/>
            <person name="Nelson D."/>
            <person name="Pils B."/>
            <person name="Prigge M."/>
            <person name="Reiss B."/>
            <person name="Renner T."/>
            <person name="Rombauts S."/>
            <person name="Rushton P."/>
            <person name="Sanderfoot A."/>
            <person name="Schween G."/>
            <person name="Shiu S.-H."/>
            <person name="Stueber K."/>
            <person name="Theodoulou F.L."/>
            <person name="Tu H."/>
            <person name="Van de Peer Y."/>
            <person name="Verrier P.J."/>
            <person name="Waters E."/>
            <person name="Wood A."/>
            <person name="Yang L."/>
            <person name="Cove D."/>
            <person name="Cuming A."/>
            <person name="Hasebe M."/>
            <person name="Lucas S."/>
            <person name="Mishler D.B."/>
            <person name="Reski R."/>
            <person name="Grigoriev I."/>
            <person name="Quatrano R.S."/>
            <person name="Boore J.L."/>
        </authorList>
    </citation>
    <scope>NUCLEOTIDE SEQUENCE [LARGE SCALE GENOMIC DNA]</scope>
    <source>
        <strain evidence="2 3">cv. Gransden 2004</strain>
    </source>
</reference>
<dbReference type="PaxDb" id="3218-PP1S102_12V6.1"/>